<evidence type="ECO:0008006" key="2">
    <source>
        <dbReference type="Google" id="ProtNLM"/>
    </source>
</evidence>
<organism evidence="1">
    <name type="scientific">marine sediment metagenome</name>
    <dbReference type="NCBI Taxonomy" id="412755"/>
    <lineage>
        <taxon>unclassified sequences</taxon>
        <taxon>metagenomes</taxon>
        <taxon>ecological metagenomes</taxon>
    </lineage>
</organism>
<accession>A0A0F8YZX1</accession>
<dbReference type="EMBL" id="LAZR01063355">
    <property type="protein sequence ID" value="KKK59664.1"/>
    <property type="molecule type" value="Genomic_DNA"/>
</dbReference>
<proteinExistence type="predicted"/>
<name>A0A0F8YZX1_9ZZZZ</name>
<gene>
    <name evidence="1" type="ORF">LCGC14_3032150</name>
</gene>
<reference evidence="1" key="1">
    <citation type="journal article" date="2015" name="Nature">
        <title>Complex archaea that bridge the gap between prokaryotes and eukaryotes.</title>
        <authorList>
            <person name="Spang A."/>
            <person name="Saw J.H."/>
            <person name="Jorgensen S.L."/>
            <person name="Zaremba-Niedzwiedzka K."/>
            <person name="Martijn J."/>
            <person name="Lind A.E."/>
            <person name="van Eijk R."/>
            <person name="Schleper C."/>
            <person name="Guy L."/>
            <person name="Ettema T.J."/>
        </authorList>
    </citation>
    <scope>NUCLEOTIDE SEQUENCE</scope>
</reference>
<comment type="caution">
    <text evidence="1">The sequence shown here is derived from an EMBL/GenBank/DDBJ whole genome shotgun (WGS) entry which is preliminary data.</text>
</comment>
<dbReference type="AlphaFoldDB" id="A0A0F8YZX1"/>
<evidence type="ECO:0000313" key="1">
    <source>
        <dbReference type="EMBL" id="KKK59664.1"/>
    </source>
</evidence>
<dbReference type="PROSITE" id="PS51257">
    <property type="entry name" value="PROKAR_LIPOPROTEIN"/>
    <property type="match status" value="1"/>
</dbReference>
<protein>
    <recommendedName>
        <fullName evidence="2">Lipoprotein</fullName>
    </recommendedName>
</protein>
<sequence>MRFLLIGLMVFTMIGCAANVHWVKPGITESEARRDDYQCTKEATYSGTWGVPHKGGTLMGTRLYVDGGLYGLCLQSKGYSPSKD</sequence>